<dbReference type="EMBL" id="SMZT01000004">
    <property type="protein sequence ID" value="TDL42486.1"/>
    <property type="molecule type" value="Genomic_DNA"/>
</dbReference>
<dbReference type="GO" id="GO:0016787">
    <property type="term" value="F:hydrolase activity"/>
    <property type="evidence" value="ECO:0007669"/>
    <property type="project" value="UniProtKB-KW"/>
</dbReference>
<evidence type="ECO:0000256" key="1">
    <source>
        <dbReference type="ARBA" id="ARBA00022801"/>
    </source>
</evidence>
<organism evidence="2 3">
    <name type="scientific">Kocuria rosea</name>
    <name type="common">Deinococcus erythromyxa</name>
    <name type="synonym">Micrococcus rubens</name>
    <dbReference type="NCBI Taxonomy" id="1275"/>
    <lineage>
        <taxon>Bacteria</taxon>
        <taxon>Bacillati</taxon>
        <taxon>Actinomycetota</taxon>
        <taxon>Actinomycetes</taxon>
        <taxon>Micrococcales</taxon>
        <taxon>Micrococcaceae</taxon>
        <taxon>Kocuria</taxon>
    </lineage>
</organism>
<accession>A0A4R5YGK2</accession>
<proteinExistence type="predicted"/>
<gene>
    <name evidence="2" type="ORF">E2R59_11105</name>
</gene>
<evidence type="ECO:0008006" key="4">
    <source>
        <dbReference type="Google" id="ProtNLM"/>
    </source>
</evidence>
<comment type="caution">
    <text evidence="2">The sequence shown here is derived from an EMBL/GenBank/DDBJ whole genome shotgun (WGS) entry which is preliminary data.</text>
</comment>
<keyword evidence="1" id="KW-0378">Hydrolase</keyword>
<dbReference type="PANTHER" id="PTHR35372">
    <property type="entry name" value="ATP BINDING PROTEIN-RELATED"/>
    <property type="match status" value="1"/>
</dbReference>
<dbReference type="GeneID" id="64347964"/>
<evidence type="ECO:0000313" key="3">
    <source>
        <dbReference type="Proteomes" id="UP000295163"/>
    </source>
</evidence>
<sequence length="829" mass="91552">MTRYTLADEGRNMTPAEMDRLLAGYEPAPEWPALTPEEEAREAHEAALLADLDPEEIDALNSWDAVLAERLAPAVAPKAPEPVVAKVVEEDEWKLFARTIIDEIDETFSPEDTARVEAILAKQAEIDAAEAAAAEEDAGNGGEVEEKTTLSAMMAERASAAAVEEATEAAAVVAGELVPAVPLTAEETDRRQKAVARKAEANAESAKALEVLSSNPAWGLQRPFLIDDEIVAKLVTMGDTYYSGLERLQLLLRDRVSFRDSGEAMIWTDTRVWIDNPRFENELQKLLYAVIRAIKLIEIPARLEAVTESGDYKLAEMDLQSAKTSGDSKKVAEIEKAMADLERKAVGGVEKMWRRMEDMSPGSLVRDAIAYLRSECHVPDAYWLAGGGKLNFADWTVDVFSGEKWEHRREDYLTHMIDLNYDDVVGARNEDVDSIFARIPEEDQPGVKGLLRRYFGSMLTGSVNHKCFLYLWGENNSGKSTIVKAAESAIATNPTYGRGANVIHSAGPEAFQKMSGDASKSIPRHQLRGRRGVWVDEAQGVNYDPDFLNRMTNPAGDIESQPLFAKKGERVLWTPEASIVLVGNRAGGIPMQEGVQRRMLVVKSGARLADGDNDVTAADGAEKADVGIINRLKTPEAREAMLWQMILGARELGPVGDRGEMEGECASWLNEGRLANAEDVVDARAIWLRDFAQVVEEGEESSEEFYTLQEAFVEVQAINAGYLRSNNAFDRVTDKMLSEFLATKGFKKAQVRRDGKRVYGYIRLRRRPLDRIPTELQQFSTYAAGMEGEILGRSRSGGAITLPKDANFSSLPREELEAMLASMVAERAR</sequence>
<evidence type="ECO:0000313" key="2">
    <source>
        <dbReference type="EMBL" id="TDL42486.1"/>
    </source>
</evidence>
<name>A0A4R5YGK2_KOCRO</name>
<protein>
    <recommendedName>
        <fullName evidence="4">SF3 helicase domain-containing protein</fullName>
    </recommendedName>
</protein>
<reference evidence="2 3" key="1">
    <citation type="submission" date="2019-03" db="EMBL/GenBank/DDBJ databases">
        <title>Genome Sequencing and Assembly of Various Microbes Isolated from Partially Reclaimed Soil and Acid Mine Drainage (AMD) Site.</title>
        <authorList>
            <person name="Steinbock B."/>
            <person name="Bechtold R."/>
            <person name="Sevigny J.L."/>
            <person name="Thomas D."/>
            <person name="Cuthill L.R."/>
            <person name="Aveiro Johannsen E.J."/>
            <person name="Thomas K."/>
            <person name="Ghosh A."/>
        </authorList>
    </citation>
    <scope>NUCLEOTIDE SEQUENCE [LARGE SCALE GENOMIC DNA]</scope>
    <source>
        <strain evidence="2 3">S-A3</strain>
    </source>
</reference>
<dbReference type="AlphaFoldDB" id="A0A4R5YGK2"/>
<dbReference type="InterPro" id="IPR051620">
    <property type="entry name" value="ORF904-like_C"/>
</dbReference>
<dbReference type="PANTHER" id="PTHR35372:SF2">
    <property type="entry name" value="SF3 HELICASE DOMAIN-CONTAINING PROTEIN"/>
    <property type="match status" value="1"/>
</dbReference>
<dbReference type="Proteomes" id="UP000295163">
    <property type="component" value="Unassembled WGS sequence"/>
</dbReference>
<dbReference type="RefSeq" id="WP_133410594.1">
    <property type="nucleotide sequence ID" value="NZ_SMZT01000004.1"/>
</dbReference>